<gene>
    <name evidence="2" type="ORF">B0H50_101123</name>
</gene>
<feature type="chain" id="PRO_5047506018" evidence="1">
    <location>
        <begin position="18"/>
        <end position="237"/>
    </location>
</feature>
<comment type="caution">
    <text evidence="2">The sequence shown here is derived from an EMBL/GenBank/DDBJ whole genome shotgun (WGS) entry which is preliminary data.</text>
</comment>
<keyword evidence="3" id="KW-1185">Reference proteome</keyword>
<accession>A0ABX5LQ64</accession>
<evidence type="ECO:0000256" key="1">
    <source>
        <dbReference type="SAM" id="SignalP"/>
    </source>
</evidence>
<protein>
    <submittedName>
        <fullName evidence="2">Uncharacterized protein DUF1573</fullName>
    </submittedName>
</protein>
<name>A0ABX5LQ64_9BACT</name>
<dbReference type="Proteomes" id="UP000245523">
    <property type="component" value="Unassembled WGS sequence"/>
</dbReference>
<reference evidence="2 3" key="1">
    <citation type="submission" date="2018-05" db="EMBL/GenBank/DDBJ databases">
        <title>Animal gut microbial communities from fecal samples from Wisconsin, USA.</title>
        <authorList>
            <person name="Neumann A."/>
        </authorList>
    </citation>
    <scope>NUCLEOTIDE SEQUENCE [LARGE SCALE GENOMIC DNA]</scope>
    <source>
        <strain evidence="2 3">UWS4</strain>
    </source>
</reference>
<keyword evidence="1" id="KW-0732">Signal</keyword>
<evidence type="ECO:0000313" key="2">
    <source>
        <dbReference type="EMBL" id="PWL04112.1"/>
    </source>
</evidence>
<dbReference type="Pfam" id="PF07610">
    <property type="entry name" value="DUF1573"/>
    <property type="match status" value="1"/>
</dbReference>
<dbReference type="InterPro" id="IPR011467">
    <property type="entry name" value="DUF1573"/>
</dbReference>
<evidence type="ECO:0000313" key="3">
    <source>
        <dbReference type="Proteomes" id="UP000245523"/>
    </source>
</evidence>
<feature type="signal peptide" evidence="1">
    <location>
        <begin position="1"/>
        <end position="17"/>
    </location>
</feature>
<dbReference type="RefSeq" id="WP_106197454.1">
    <property type="nucleotide sequence ID" value="NZ_JAXEIU010000019.1"/>
</dbReference>
<proteinExistence type="predicted"/>
<organism evidence="2 3">
    <name type="scientific">Hallerella porci</name>
    <dbReference type="NCBI Taxonomy" id="1945871"/>
    <lineage>
        <taxon>Bacteria</taxon>
        <taxon>Pseudomonadati</taxon>
        <taxon>Fibrobacterota</taxon>
        <taxon>Fibrobacteria</taxon>
        <taxon>Fibrobacterales</taxon>
        <taxon>Fibrobacteraceae</taxon>
        <taxon>Hallerella</taxon>
    </lineage>
</organism>
<dbReference type="EMBL" id="QGHD01000001">
    <property type="protein sequence ID" value="PWL04112.1"/>
    <property type="molecule type" value="Genomic_DNA"/>
</dbReference>
<sequence>MKKFFAWIFLFSAVAFADDVIQFATDPYELGEIPQGETRHVKLGGANVSNRPIQIETVLCQGVGCSNFQYTKEAKPREPVNVEFDFSTANLEGKMANMVVIVDSDGKPHPITLQGTVVAPFIFSEKMFDAGYYSSGEKREWTFYVWSADQKTRPDLTLPQEFTKEFSVQIKNVSLNVKNFDAIQEGGKIPGQKITLKTAGLFRDPKMKQKSLSKIVSFSSKLHPKATPEVLIIGYWK</sequence>